<evidence type="ECO:0000259" key="2">
    <source>
        <dbReference type="Pfam" id="PF14111"/>
    </source>
</evidence>
<organism evidence="3 4">
    <name type="scientific">Solanum tuberosum</name>
    <name type="common">Potato</name>
    <dbReference type="NCBI Taxonomy" id="4113"/>
    <lineage>
        <taxon>Eukaryota</taxon>
        <taxon>Viridiplantae</taxon>
        <taxon>Streptophyta</taxon>
        <taxon>Embryophyta</taxon>
        <taxon>Tracheophyta</taxon>
        <taxon>Spermatophyta</taxon>
        <taxon>Magnoliopsida</taxon>
        <taxon>eudicotyledons</taxon>
        <taxon>Gunneridae</taxon>
        <taxon>Pentapetalae</taxon>
        <taxon>asterids</taxon>
        <taxon>lamiids</taxon>
        <taxon>Solanales</taxon>
        <taxon>Solanaceae</taxon>
        <taxon>Solanoideae</taxon>
        <taxon>Solaneae</taxon>
        <taxon>Solanum</taxon>
    </lineage>
</organism>
<evidence type="ECO:0000313" key="4">
    <source>
        <dbReference type="Proteomes" id="UP000826656"/>
    </source>
</evidence>
<dbReference type="Proteomes" id="UP000826656">
    <property type="component" value="Unassembled WGS sequence"/>
</dbReference>
<comment type="caution">
    <text evidence="3">The sequence shown here is derived from an EMBL/GenBank/DDBJ whole genome shotgun (WGS) entry which is preliminary data.</text>
</comment>
<evidence type="ECO:0000313" key="3">
    <source>
        <dbReference type="EMBL" id="KAH0739683.1"/>
    </source>
</evidence>
<feature type="region of interest" description="Disordered" evidence="1">
    <location>
        <begin position="305"/>
        <end position="324"/>
    </location>
</feature>
<evidence type="ECO:0000256" key="1">
    <source>
        <dbReference type="SAM" id="MobiDB-lite"/>
    </source>
</evidence>
<reference evidence="3 4" key="1">
    <citation type="journal article" date="2021" name="bioRxiv">
        <title>Chromosome-scale and haplotype-resolved genome assembly of a tetraploid potato cultivar.</title>
        <authorList>
            <person name="Sun H."/>
            <person name="Jiao W.-B."/>
            <person name="Krause K."/>
            <person name="Campoy J.A."/>
            <person name="Goel M."/>
            <person name="Folz-Donahue K."/>
            <person name="Kukat C."/>
            <person name="Huettel B."/>
            <person name="Schneeberger K."/>
        </authorList>
    </citation>
    <scope>NUCLEOTIDE SEQUENCE [LARGE SCALE GENOMIC DNA]</scope>
    <source>
        <strain evidence="3">SolTubOtavaFocal</strain>
        <tissue evidence="3">Leaves</tissue>
    </source>
</reference>
<dbReference type="SUPFAM" id="SSF57756">
    <property type="entry name" value="Retrovirus zinc finger-like domains"/>
    <property type="match status" value="1"/>
</dbReference>
<dbReference type="EMBL" id="JAIVGD010000028">
    <property type="protein sequence ID" value="KAH0739683.1"/>
    <property type="molecule type" value="Genomic_DNA"/>
</dbReference>
<name>A0ABQ7U062_SOLTU</name>
<sequence length="324" mass="37113">MQGEIPVCEIKIEDIGTKIYYWKHSIICYMLGAHPSFVVLNDFIQRLWVKWGINKVAMLQNGIIIVKFETATCKDDVVQGGIYHFDNKSFIVKAWSPEIEFTRDELHSVPIWVKLPSLDFKYWSTIGLSKIGTLIGKLLMVDSHTEKKQGLNFARLLIEVDIDTDLPGRVMFKNERGNLVEQKIQYDWRPIICKFCKKYGHNIKECRKNKPPGEEKDQDRTRIEKRKAKTDEGMLQATQVGGAKIGTGKMTKTPSPTKQGNTEWIMLTRIHMPTNLQQEHYKQRQMGLVKNTFQVLNQESINTKGVTSQSRNMGGSNIPIIGNG</sequence>
<dbReference type="PANTHER" id="PTHR33233">
    <property type="entry name" value="ENDONUCLEASE/EXONUCLEASE/PHOSPHATASE"/>
    <property type="match status" value="1"/>
</dbReference>
<dbReference type="InterPro" id="IPR025558">
    <property type="entry name" value="DUF4283"/>
</dbReference>
<feature type="compositionally biased region" description="Polar residues" evidence="1">
    <location>
        <begin position="305"/>
        <end position="315"/>
    </location>
</feature>
<accession>A0ABQ7U062</accession>
<dbReference type="InterPro" id="IPR036875">
    <property type="entry name" value="Znf_CCHC_sf"/>
</dbReference>
<keyword evidence="4" id="KW-1185">Reference proteome</keyword>
<gene>
    <name evidence="3" type="ORF">KY290_038388</name>
</gene>
<dbReference type="PANTHER" id="PTHR33233:SF14">
    <property type="entry name" value="ENDONUCLEASE_EXONUCLEASE_PHOSPHATASE"/>
    <property type="match status" value="1"/>
</dbReference>
<dbReference type="Pfam" id="PF14111">
    <property type="entry name" value="DUF4283"/>
    <property type="match status" value="1"/>
</dbReference>
<proteinExistence type="predicted"/>
<feature type="domain" description="DUF4283" evidence="2">
    <location>
        <begin position="22"/>
        <end position="102"/>
    </location>
</feature>
<protein>
    <recommendedName>
        <fullName evidence="2">DUF4283 domain-containing protein</fullName>
    </recommendedName>
</protein>